<gene>
    <name evidence="10" type="ORF">HCU74_00615</name>
</gene>
<keyword evidence="5 6" id="KW-0560">Oxidoreductase</keyword>
<proteinExistence type="inferred from homology"/>
<evidence type="ECO:0000256" key="4">
    <source>
        <dbReference type="ARBA" id="ARBA00022827"/>
    </source>
</evidence>
<dbReference type="Proteomes" id="UP000765845">
    <property type="component" value="Unassembled WGS sequence"/>
</dbReference>
<evidence type="ECO:0000259" key="8">
    <source>
        <dbReference type="Pfam" id="PF02770"/>
    </source>
</evidence>
<keyword evidence="11" id="KW-1185">Reference proteome</keyword>
<comment type="similarity">
    <text evidence="2 6">Belongs to the acyl-CoA dehydrogenase family.</text>
</comment>
<dbReference type="EMBL" id="JAAWWK010000001">
    <property type="protein sequence ID" value="NKI15907.1"/>
    <property type="molecule type" value="Genomic_DNA"/>
</dbReference>
<dbReference type="CDD" id="cd00567">
    <property type="entry name" value="ACAD"/>
    <property type="match status" value="1"/>
</dbReference>
<dbReference type="InterPro" id="IPR009075">
    <property type="entry name" value="AcylCo_DH/oxidase_C"/>
</dbReference>
<evidence type="ECO:0000256" key="6">
    <source>
        <dbReference type="RuleBase" id="RU362125"/>
    </source>
</evidence>
<evidence type="ECO:0000256" key="1">
    <source>
        <dbReference type="ARBA" id="ARBA00001974"/>
    </source>
</evidence>
<accession>A0ABX1GBN2</accession>
<dbReference type="Gene3D" id="2.40.110.10">
    <property type="entry name" value="Butyryl-CoA Dehydrogenase, subunit A, domain 2"/>
    <property type="match status" value="1"/>
</dbReference>
<dbReference type="Pfam" id="PF02770">
    <property type="entry name" value="Acyl-CoA_dh_M"/>
    <property type="match status" value="1"/>
</dbReference>
<evidence type="ECO:0000259" key="9">
    <source>
        <dbReference type="Pfam" id="PF02771"/>
    </source>
</evidence>
<dbReference type="InterPro" id="IPR009100">
    <property type="entry name" value="AcylCoA_DH/oxidase_NM_dom_sf"/>
</dbReference>
<evidence type="ECO:0000313" key="10">
    <source>
        <dbReference type="EMBL" id="NKI15907.1"/>
    </source>
</evidence>
<dbReference type="InterPro" id="IPR006091">
    <property type="entry name" value="Acyl-CoA_Oxase/DH_mid-dom"/>
</dbReference>
<dbReference type="SUPFAM" id="SSF56645">
    <property type="entry name" value="Acyl-CoA dehydrogenase NM domain-like"/>
    <property type="match status" value="1"/>
</dbReference>
<evidence type="ECO:0000256" key="5">
    <source>
        <dbReference type="ARBA" id="ARBA00023002"/>
    </source>
</evidence>
<name>A0ABX1GBN2_9GAMM</name>
<feature type="domain" description="Acyl-CoA dehydrogenase/oxidase C-terminal" evidence="7">
    <location>
        <begin position="228"/>
        <end position="355"/>
    </location>
</feature>
<protein>
    <submittedName>
        <fullName evidence="10">Pimeloyl-CoA dehydrogenase small subunit</fullName>
    </submittedName>
</protein>
<dbReference type="PANTHER" id="PTHR43884">
    <property type="entry name" value="ACYL-COA DEHYDROGENASE"/>
    <property type="match status" value="1"/>
</dbReference>
<feature type="domain" description="Acyl-CoA oxidase/dehydrogenase middle" evidence="8">
    <location>
        <begin position="122"/>
        <end position="211"/>
    </location>
</feature>
<evidence type="ECO:0000256" key="3">
    <source>
        <dbReference type="ARBA" id="ARBA00022630"/>
    </source>
</evidence>
<evidence type="ECO:0000313" key="11">
    <source>
        <dbReference type="Proteomes" id="UP000765845"/>
    </source>
</evidence>
<dbReference type="InterPro" id="IPR036250">
    <property type="entry name" value="AcylCo_DH-like_C"/>
</dbReference>
<dbReference type="Pfam" id="PF00441">
    <property type="entry name" value="Acyl-CoA_dh_1"/>
    <property type="match status" value="1"/>
</dbReference>
<dbReference type="Pfam" id="PF02771">
    <property type="entry name" value="Acyl-CoA_dh_N"/>
    <property type="match status" value="1"/>
</dbReference>
<keyword evidence="3 6" id="KW-0285">Flavoprotein</keyword>
<feature type="domain" description="Acyl-CoA dehydrogenase/oxidase N-terminal" evidence="9">
    <location>
        <begin position="6"/>
        <end position="118"/>
    </location>
</feature>
<organism evidence="10 11">
    <name type="scientific">Spongiibacter thalassae</name>
    <dbReference type="NCBI Taxonomy" id="2721624"/>
    <lineage>
        <taxon>Bacteria</taxon>
        <taxon>Pseudomonadati</taxon>
        <taxon>Pseudomonadota</taxon>
        <taxon>Gammaproteobacteria</taxon>
        <taxon>Cellvibrionales</taxon>
        <taxon>Spongiibacteraceae</taxon>
        <taxon>Spongiibacter</taxon>
    </lineage>
</organism>
<comment type="caution">
    <text evidence="10">The sequence shown here is derived from an EMBL/GenBank/DDBJ whole genome shotgun (WGS) entry which is preliminary data.</text>
</comment>
<dbReference type="InterPro" id="IPR037069">
    <property type="entry name" value="AcylCoA_DH/ox_N_sf"/>
</dbReference>
<dbReference type="RefSeq" id="WP_168448461.1">
    <property type="nucleotide sequence ID" value="NZ_JAAWWK010000001.1"/>
</dbReference>
<dbReference type="Gene3D" id="1.20.140.10">
    <property type="entry name" value="Butyryl-CoA Dehydrogenase, subunit A, domain 3"/>
    <property type="match status" value="1"/>
</dbReference>
<comment type="cofactor">
    <cofactor evidence="1 6">
        <name>FAD</name>
        <dbReference type="ChEBI" id="CHEBI:57692"/>
    </cofactor>
</comment>
<dbReference type="SUPFAM" id="SSF47203">
    <property type="entry name" value="Acyl-CoA dehydrogenase C-terminal domain-like"/>
    <property type="match status" value="1"/>
</dbReference>
<sequence>MTALNTELKQQLDDTIAQFLDNEYDFPARQSLVASEEGYSREHWRAFAELGWLGIPFAEQHGGIGGAFTDTLEMMRLFGKHLVVEPFASTVGMVGGAIAQGSNRHLKEECLSRLIAGEVIGALAMEEPGSRGNPALVNMTAQPLAKGGEYRLRGEKICVLNAPQADFLLVSARTSEEQSDTDGISLFLVETDREGVQLTSYPTVDGHRAANIKFDVELGLENMLSEEGQGYPLLIQAVDNGLLMLCAEAVGIMEALLDTTVEYTNTRKQFGVPLSTFQVLRHRMADMFIEYQRTSALLDTVVLSQSAGGSVDRRSLHLLKAQVGHSGRLVGDAAIQLHGGMGMTDELIVGHYVKRLIAIGQLLGNVNFHLQQAWRS</sequence>
<keyword evidence="4 6" id="KW-0274">FAD</keyword>
<evidence type="ECO:0000259" key="7">
    <source>
        <dbReference type="Pfam" id="PF00441"/>
    </source>
</evidence>
<reference evidence="10 11" key="1">
    <citation type="submission" date="2020-04" db="EMBL/GenBank/DDBJ databases">
        <authorList>
            <person name="Yoon J."/>
        </authorList>
    </citation>
    <scope>NUCLEOTIDE SEQUENCE [LARGE SCALE GENOMIC DNA]</scope>
    <source>
        <strain evidence="10 11">KMU-166</strain>
    </source>
</reference>
<dbReference type="InterPro" id="IPR013786">
    <property type="entry name" value="AcylCoA_DH/ox_N"/>
</dbReference>
<evidence type="ECO:0000256" key="2">
    <source>
        <dbReference type="ARBA" id="ARBA00009347"/>
    </source>
</evidence>
<dbReference type="PANTHER" id="PTHR43884:SF20">
    <property type="entry name" value="ACYL-COA DEHYDROGENASE FADE28"/>
    <property type="match status" value="1"/>
</dbReference>
<dbReference type="Gene3D" id="1.10.540.10">
    <property type="entry name" value="Acyl-CoA dehydrogenase/oxidase, N-terminal domain"/>
    <property type="match status" value="1"/>
</dbReference>
<dbReference type="InterPro" id="IPR046373">
    <property type="entry name" value="Acyl-CoA_Oxase/DH_mid-dom_sf"/>
</dbReference>